<dbReference type="InterPro" id="IPR011646">
    <property type="entry name" value="KAP_P-loop"/>
</dbReference>
<evidence type="ECO:0000313" key="3">
    <source>
        <dbReference type="Proteomes" id="UP000001522"/>
    </source>
</evidence>
<dbReference type="KEGG" id="hms:HMU07120"/>
<dbReference type="EMBL" id="FN555004">
    <property type="protein sequence ID" value="CBG39969.1"/>
    <property type="molecule type" value="Genomic_DNA"/>
</dbReference>
<proteinExistence type="predicted"/>
<sequence>MNPVDFADRDTCKEKIMEIIKENKDRPIAIAINGKWGVGKTYFWKNMLAPLLATELKKKVLYTSFFGKNNEQDIIQDLVAQFLKAANAKLEVMKNISKIFGKALAPNIGFIFNLFGEKDLRDAVVCIDDFERLSDKIPLQDSLGLICELKENKRCSVIVLYNEDELFKIEKPDPKNDSNKSEPTRNARNKSIFEKYKEKVFDFQIKFAPSTAEQFSLLAFKLSRDFDSYQYLPEILNVDELLKLHHSTNLRDLNRVNYAYQILLKDFSIGYPSEDFEKTYCYLLYSLVYAYCFQADFEAYASSITPPALRFPAASSGLSDYFRDSSLLMAVTTDLLSPCASFGNDLLRRYFSPILGKVLMLIEQTGFSYTRIYSAKESGLTLLEKHRNFLKNFTHKILSDTSFHKDFLQELQQANHDLKEASINFFLKHQNNLEALPYIFGFRILNYSSRVFDPKNKREEALSTSEVRSILDLTRGSLLDLIMEEHKDACLELLHQWCEHAYPWVRDKRNEDREKYFWVDRYTFFIPLKEALERKNIDLPQNDLIKLLPIPK</sequence>
<dbReference type="RefSeq" id="WP_013023047.1">
    <property type="nucleotide sequence ID" value="NC_013949.1"/>
</dbReference>
<dbReference type="InterPro" id="IPR027417">
    <property type="entry name" value="P-loop_NTPase"/>
</dbReference>
<name>D3UHJ7_HELM1</name>
<accession>D3UHJ7</accession>
<gene>
    <name evidence="2" type="ordered locus">HMU07120</name>
</gene>
<dbReference type="SUPFAM" id="SSF52540">
    <property type="entry name" value="P-loop containing nucleoside triphosphate hydrolases"/>
    <property type="match status" value="1"/>
</dbReference>
<feature type="domain" description="KAP NTPase" evidence="1">
    <location>
        <begin position="12"/>
        <end position="90"/>
    </location>
</feature>
<evidence type="ECO:0000313" key="2">
    <source>
        <dbReference type="EMBL" id="CBG39969.1"/>
    </source>
</evidence>
<dbReference type="HOGENOM" id="CLU_564719_0_0_7"/>
<dbReference type="eggNOG" id="COG4928">
    <property type="taxonomic scope" value="Bacteria"/>
</dbReference>
<organism evidence="2 3">
    <name type="scientific">Helicobacter mustelae (strain ATCC 43772 / CCUG 25715 / CIP 103759 / LMG 18044 / NCTC 12198 / R85-136P)</name>
    <name type="common">Campylobacter mustelae</name>
    <dbReference type="NCBI Taxonomy" id="679897"/>
    <lineage>
        <taxon>Bacteria</taxon>
        <taxon>Pseudomonadati</taxon>
        <taxon>Campylobacterota</taxon>
        <taxon>Epsilonproteobacteria</taxon>
        <taxon>Campylobacterales</taxon>
        <taxon>Helicobacteraceae</taxon>
        <taxon>Helicobacter</taxon>
    </lineage>
</organism>
<dbReference type="Proteomes" id="UP000001522">
    <property type="component" value="Chromosome"/>
</dbReference>
<dbReference type="Gene3D" id="3.40.50.300">
    <property type="entry name" value="P-loop containing nucleotide triphosphate hydrolases"/>
    <property type="match status" value="1"/>
</dbReference>
<protein>
    <recommendedName>
        <fullName evidence="1">KAP NTPase domain-containing protein</fullName>
    </recommendedName>
</protein>
<dbReference type="AlphaFoldDB" id="D3UHJ7"/>
<dbReference type="Pfam" id="PF07693">
    <property type="entry name" value="KAP_NTPase"/>
    <property type="match status" value="1"/>
</dbReference>
<keyword evidence="3" id="KW-1185">Reference proteome</keyword>
<reference evidence="2 3" key="1">
    <citation type="journal article" date="2010" name="BMC Genomics">
        <title>Comparative genomics and proteomics of Helicobacter mustelae, an ulcerogenic and carcinogenic gastric pathogen.</title>
        <authorList>
            <person name="O'Toole P.W."/>
            <person name="Snelling W.J."/>
            <person name="Canchaya C."/>
            <person name="Forde B.M."/>
            <person name="Hardie K.R."/>
            <person name="Josenhans C."/>
            <person name="Graham R.L.J."/>
            <person name="McMullan G."/>
            <person name="Parkhill J."/>
            <person name="Belda E."/>
            <person name="Bentley S.D."/>
        </authorList>
    </citation>
    <scope>NUCLEOTIDE SEQUENCE [LARGE SCALE GENOMIC DNA]</scope>
    <source>
        <strain evidence="3">ATCC 43772 / LMG 18044 / NCTC 12198 / 12198</strain>
    </source>
</reference>
<evidence type="ECO:0000259" key="1">
    <source>
        <dbReference type="Pfam" id="PF07693"/>
    </source>
</evidence>